<evidence type="ECO:0000256" key="6">
    <source>
        <dbReference type="ARBA" id="ARBA00022989"/>
    </source>
</evidence>
<keyword evidence="3" id="KW-0050">Antiport</keyword>
<comment type="subcellular location">
    <subcellularLocation>
        <location evidence="1">Cell membrane</location>
        <topology evidence="1">Multi-pass membrane protein</topology>
    </subcellularLocation>
</comment>
<feature type="transmembrane region" description="Helical" evidence="8">
    <location>
        <begin position="6"/>
        <end position="23"/>
    </location>
</feature>
<evidence type="ECO:0000256" key="5">
    <source>
        <dbReference type="ARBA" id="ARBA00022692"/>
    </source>
</evidence>
<evidence type="ECO:0000256" key="4">
    <source>
        <dbReference type="ARBA" id="ARBA00022475"/>
    </source>
</evidence>
<dbReference type="STRING" id="84022.CACET_c29750"/>
<dbReference type="GO" id="GO:0008324">
    <property type="term" value="F:monoatomic cation transmembrane transporter activity"/>
    <property type="evidence" value="ECO:0007669"/>
    <property type="project" value="InterPro"/>
</dbReference>
<dbReference type="PANTHER" id="PTHR34584">
    <property type="entry name" value="NA(+)/H(+) ANTIPORTER SUBUNIT E1"/>
    <property type="match status" value="1"/>
</dbReference>
<dbReference type="GO" id="GO:0015297">
    <property type="term" value="F:antiporter activity"/>
    <property type="evidence" value="ECO:0007669"/>
    <property type="project" value="UniProtKB-KW"/>
</dbReference>
<dbReference type="AlphaFoldDB" id="A0A0G3WG53"/>
<keyword evidence="6 8" id="KW-1133">Transmembrane helix</keyword>
<evidence type="ECO:0000256" key="1">
    <source>
        <dbReference type="ARBA" id="ARBA00004651"/>
    </source>
</evidence>
<keyword evidence="7 8" id="KW-0472">Membrane</keyword>
<evidence type="ECO:0000256" key="8">
    <source>
        <dbReference type="SAM" id="Phobius"/>
    </source>
</evidence>
<evidence type="ECO:0000256" key="7">
    <source>
        <dbReference type="ARBA" id="ARBA00023136"/>
    </source>
</evidence>
<protein>
    <submittedName>
        <fullName evidence="9">Multisubunit sodium/proton antiporter, MrpE subunit</fullName>
    </submittedName>
</protein>
<keyword evidence="5 8" id="KW-0812">Transmembrane</keyword>
<evidence type="ECO:0000313" key="9">
    <source>
        <dbReference type="EMBL" id="AKL96419.1"/>
    </source>
</evidence>
<name>A0A0G3WG53_9CLOT</name>
<reference evidence="9 10" key="1">
    <citation type="submission" date="2014-10" db="EMBL/GenBank/DDBJ databases">
        <title>Genome sequence of Clostridium aceticum DSM 1496.</title>
        <authorList>
            <person name="Poehlein A."/>
            <person name="Schiel-Bengelsdorf B."/>
            <person name="Gottschalk G."/>
            <person name="Duerre P."/>
            <person name="Daniel R."/>
        </authorList>
    </citation>
    <scope>NUCLEOTIDE SEQUENCE [LARGE SCALE GENOMIC DNA]</scope>
    <source>
        <strain evidence="9 10">DSM 1496</strain>
    </source>
</reference>
<dbReference type="InterPro" id="IPR002758">
    <property type="entry name" value="Cation_antiport_E"/>
</dbReference>
<dbReference type="KEGG" id="cace:CACET_c29750"/>
<comment type="similarity">
    <text evidence="2">Belongs to the CPA3 antiporters (TC 2.A.63) subunit E family.</text>
</comment>
<accession>A0A0G3WG53</accession>
<dbReference type="EMBL" id="CP009687">
    <property type="protein sequence ID" value="AKL96419.1"/>
    <property type="molecule type" value="Genomic_DNA"/>
</dbReference>
<dbReference type="Pfam" id="PF01899">
    <property type="entry name" value="MNHE"/>
    <property type="match status" value="1"/>
</dbReference>
<feature type="transmembrane region" description="Helical" evidence="8">
    <location>
        <begin position="30"/>
        <end position="49"/>
    </location>
</feature>
<dbReference type="GO" id="GO:0005886">
    <property type="term" value="C:plasma membrane"/>
    <property type="evidence" value="ECO:0007669"/>
    <property type="project" value="UniProtKB-SubCell"/>
</dbReference>
<gene>
    <name evidence="9" type="primary">mrpE</name>
    <name evidence="9" type="ORF">CACET_c29750</name>
</gene>
<evidence type="ECO:0000256" key="3">
    <source>
        <dbReference type="ARBA" id="ARBA00022449"/>
    </source>
</evidence>
<evidence type="ECO:0000256" key="2">
    <source>
        <dbReference type="ARBA" id="ARBA00006228"/>
    </source>
</evidence>
<dbReference type="RefSeq" id="WP_052661356.1">
    <property type="nucleotide sequence ID" value="NZ_CP009687.1"/>
</dbReference>
<proteinExistence type="inferred from homology"/>
<dbReference type="OrthoDB" id="9800498at2"/>
<dbReference type="PATRIC" id="fig|84022.6.peg.3027"/>
<keyword evidence="4" id="KW-1003">Cell membrane</keyword>
<evidence type="ECO:0000313" key="10">
    <source>
        <dbReference type="Proteomes" id="UP000035704"/>
    </source>
</evidence>
<organism evidence="9 10">
    <name type="scientific">Clostridium aceticum</name>
    <dbReference type="NCBI Taxonomy" id="84022"/>
    <lineage>
        <taxon>Bacteria</taxon>
        <taxon>Bacillati</taxon>
        <taxon>Bacillota</taxon>
        <taxon>Clostridia</taxon>
        <taxon>Eubacteriales</taxon>
        <taxon>Clostridiaceae</taxon>
        <taxon>Clostridium</taxon>
    </lineage>
</organism>
<dbReference type="PANTHER" id="PTHR34584:SF1">
    <property type="entry name" value="NA(+)_H(+) ANTIPORTER SUBUNIT E1"/>
    <property type="match status" value="1"/>
</dbReference>
<dbReference type="Proteomes" id="UP000035704">
    <property type="component" value="Chromosome"/>
</dbReference>
<keyword evidence="10" id="KW-1185">Reference proteome</keyword>
<keyword evidence="3" id="KW-0813">Transport</keyword>
<sequence>MKKALHYFIVIILCSIIWVVLNEEVSVKNVLLGCLLGFCSITCTEQFLIHKEYKANWKLNPMVLFRYLFHLIIQMYISGFITIGKIISGKINPDIVEISTELDDDLLICILANSITLTPGTITVDKEGQKLKVLWLDCISKDSNEAGDMIKGSFEKILKNS</sequence>
<feature type="transmembrane region" description="Helical" evidence="8">
    <location>
        <begin position="64"/>
        <end position="83"/>
    </location>
</feature>
<dbReference type="PIRSF" id="PIRSF019239">
    <property type="entry name" value="MrpE"/>
    <property type="match status" value="1"/>
</dbReference>